<dbReference type="PANTHER" id="PTHR34801">
    <property type="entry name" value="EXPRESSED PROTEIN"/>
    <property type="match status" value="1"/>
</dbReference>
<dbReference type="EMBL" id="HBKQ01047105">
    <property type="protein sequence ID" value="CAE2271893.1"/>
    <property type="molecule type" value="Transcribed_RNA"/>
</dbReference>
<dbReference type="AlphaFoldDB" id="A0A7S4JSI4"/>
<proteinExistence type="predicted"/>
<evidence type="ECO:0000313" key="2">
    <source>
        <dbReference type="EMBL" id="CAE2271893.1"/>
    </source>
</evidence>
<dbReference type="Pfam" id="PF07386">
    <property type="entry name" value="DUF1499"/>
    <property type="match status" value="1"/>
</dbReference>
<reference evidence="2" key="1">
    <citation type="submission" date="2021-01" db="EMBL/GenBank/DDBJ databases">
        <authorList>
            <person name="Corre E."/>
            <person name="Pelletier E."/>
            <person name="Niang G."/>
            <person name="Scheremetjew M."/>
            <person name="Finn R."/>
            <person name="Kale V."/>
            <person name="Holt S."/>
            <person name="Cochrane G."/>
            <person name="Meng A."/>
            <person name="Brown T."/>
            <person name="Cohen L."/>
        </authorList>
    </citation>
    <scope>NUCLEOTIDE SEQUENCE</scope>
    <source>
        <strain evidence="2">Isolate 1302-5</strain>
    </source>
</reference>
<organism evidence="2">
    <name type="scientific">Odontella aurita</name>
    <dbReference type="NCBI Taxonomy" id="265563"/>
    <lineage>
        <taxon>Eukaryota</taxon>
        <taxon>Sar</taxon>
        <taxon>Stramenopiles</taxon>
        <taxon>Ochrophyta</taxon>
        <taxon>Bacillariophyta</taxon>
        <taxon>Mediophyceae</taxon>
        <taxon>Biddulphiophycidae</taxon>
        <taxon>Eupodiscales</taxon>
        <taxon>Odontellaceae</taxon>
        <taxon>Odontella</taxon>
    </lineage>
</organism>
<dbReference type="PROSITE" id="PS51257">
    <property type="entry name" value="PROKAR_LIPOPROTEIN"/>
    <property type="match status" value="1"/>
</dbReference>
<dbReference type="InterPro" id="IPR010865">
    <property type="entry name" value="DUF1499"/>
</dbReference>
<protein>
    <recommendedName>
        <fullName evidence="3">DUF1499 domain-containing protein</fullName>
    </recommendedName>
</protein>
<name>A0A7S4JSI4_9STRA</name>
<accession>A0A7S4JSI4</accession>
<feature type="signal peptide" evidence="1">
    <location>
        <begin position="1"/>
        <end position="21"/>
    </location>
</feature>
<gene>
    <name evidence="2" type="ORF">OAUR00152_LOCUS32523</name>
</gene>
<evidence type="ECO:0000256" key="1">
    <source>
        <dbReference type="SAM" id="SignalP"/>
    </source>
</evidence>
<sequence length="214" mass="22838">MRYVVLALVISLCGCVHLASGYNHSGNRCLRAESLSSSRRGLLRNIGAAFVGASSVYIASAGDEALALEACRANSRNCIRTVWKPPSGKSKSEAVKDIRDVIASYPQGGQSGVDCSGWLMAKDDLDEKASARVEYKSCIGPAAVSMNLGRPFTDDLKLEMGDDGTLEVRSNSRVGGSDFGVNKKRVNYLAAALRSKGWDAPKVSYGIASYDSIF</sequence>
<evidence type="ECO:0008006" key="3">
    <source>
        <dbReference type="Google" id="ProtNLM"/>
    </source>
</evidence>
<keyword evidence="1" id="KW-0732">Signal</keyword>
<dbReference type="PANTHER" id="PTHR34801:SF6">
    <property type="entry name" value="SLL1620 PROTEIN"/>
    <property type="match status" value="1"/>
</dbReference>
<feature type="chain" id="PRO_5030504418" description="DUF1499 domain-containing protein" evidence="1">
    <location>
        <begin position="22"/>
        <end position="214"/>
    </location>
</feature>